<name>A0ABV5J3G0_9BACT</name>
<dbReference type="InterPro" id="IPR011050">
    <property type="entry name" value="Pectin_lyase_fold/virulence"/>
</dbReference>
<evidence type="ECO:0000313" key="2">
    <source>
        <dbReference type="EMBL" id="MFB9211241.1"/>
    </source>
</evidence>
<dbReference type="InterPro" id="IPR006626">
    <property type="entry name" value="PbH1"/>
</dbReference>
<dbReference type="InterPro" id="IPR006633">
    <property type="entry name" value="Carb-bd_sugar_hydrolysis-dom"/>
</dbReference>
<organism evidence="2 3">
    <name type="scientific">Echinicola jeungdonensis</name>
    <dbReference type="NCBI Taxonomy" id="709343"/>
    <lineage>
        <taxon>Bacteria</taxon>
        <taxon>Pseudomonadati</taxon>
        <taxon>Bacteroidota</taxon>
        <taxon>Cytophagia</taxon>
        <taxon>Cytophagales</taxon>
        <taxon>Cyclobacteriaceae</taxon>
        <taxon>Echinicola</taxon>
    </lineage>
</organism>
<evidence type="ECO:0000259" key="1">
    <source>
        <dbReference type="SMART" id="SM00722"/>
    </source>
</evidence>
<feature type="domain" description="Carbohydrate-binding/sugar hydrolysis" evidence="1">
    <location>
        <begin position="219"/>
        <end position="357"/>
    </location>
</feature>
<protein>
    <submittedName>
        <fullName evidence="2">Nitrous oxide reductase family maturation protein NosD</fullName>
    </submittedName>
</protein>
<proteinExistence type="predicted"/>
<dbReference type="InterPro" id="IPR007742">
    <property type="entry name" value="NosD_dom"/>
</dbReference>
<dbReference type="SUPFAM" id="SSF51126">
    <property type="entry name" value="Pectin lyase-like"/>
    <property type="match status" value="1"/>
</dbReference>
<dbReference type="NCBIfam" id="TIGR04247">
    <property type="entry name" value="NosD_copper_fam"/>
    <property type="match status" value="1"/>
</dbReference>
<dbReference type="Gene3D" id="2.160.20.10">
    <property type="entry name" value="Single-stranded right-handed beta-helix, Pectin lyase-like"/>
    <property type="match status" value="1"/>
</dbReference>
<sequence>MKFTIGLILFFWVLIGVSDSWGHVWRVKPASELAFIKKAVQLAQPKDTILVYPGVYNENLIEINKPLVLEGVDFPIIDGQGGDEILVVTSNQVHIRGFELKNIGASFLKDRAAIRLNQVSHVKVENNRLNNTFFGIYLQNSTDCQVKSNIITGSAIQEINAGNAIHVWKGNRIEIIDNQVRHHRDGIYLEFVDQSLIKGNTSQFNMRYGLHFMFSNYDRYEANVFEQNGSGVAVMFSKHIKMFNNHFLENWGGASYGILLKEISDGLMVHNTFERNTVGIYAEGANRIKIEKNTFLHNGKAMDIKGNCLNNEVITNNFIGNTFEVLTNSKSNLNHFEGNYWSQYRGYDLDRDGIGDVPYRPVNLFSLVTEKVPAAHMLLHSFLVRSLELAERLFPQLIPASLIDKKPMLKPINYDRI</sequence>
<dbReference type="SMART" id="SM00722">
    <property type="entry name" value="CASH"/>
    <property type="match status" value="2"/>
</dbReference>
<keyword evidence="3" id="KW-1185">Reference proteome</keyword>
<accession>A0ABV5J3G0</accession>
<evidence type="ECO:0000313" key="3">
    <source>
        <dbReference type="Proteomes" id="UP001589654"/>
    </source>
</evidence>
<feature type="domain" description="Carbohydrate-binding/sugar hydrolysis" evidence="1">
    <location>
        <begin position="51"/>
        <end position="190"/>
    </location>
</feature>
<dbReference type="InterPro" id="IPR026464">
    <property type="entry name" value="NosD_copper_fam"/>
</dbReference>
<dbReference type="InterPro" id="IPR022441">
    <property type="entry name" value="Para_beta_helix_rpt-2"/>
</dbReference>
<dbReference type="SMART" id="SM00710">
    <property type="entry name" value="PbH1"/>
    <property type="match status" value="8"/>
</dbReference>
<dbReference type="Pfam" id="PF05048">
    <property type="entry name" value="NosD"/>
    <property type="match status" value="1"/>
</dbReference>
<reference evidence="2 3" key="1">
    <citation type="submission" date="2024-09" db="EMBL/GenBank/DDBJ databases">
        <authorList>
            <person name="Sun Q."/>
            <person name="Mori K."/>
        </authorList>
    </citation>
    <scope>NUCLEOTIDE SEQUENCE [LARGE SCALE GENOMIC DNA]</scope>
    <source>
        <strain evidence="2 3">CECT 7682</strain>
    </source>
</reference>
<dbReference type="RefSeq" id="WP_290249264.1">
    <property type="nucleotide sequence ID" value="NZ_JAUFQT010000002.1"/>
</dbReference>
<dbReference type="EMBL" id="JBHMEW010000045">
    <property type="protein sequence ID" value="MFB9211241.1"/>
    <property type="molecule type" value="Genomic_DNA"/>
</dbReference>
<gene>
    <name evidence="2" type="primary">nosD</name>
    <name evidence="2" type="ORF">ACFFUR_05440</name>
</gene>
<dbReference type="InterPro" id="IPR012334">
    <property type="entry name" value="Pectin_lyas_fold"/>
</dbReference>
<comment type="caution">
    <text evidence="2">The sequence shown here is derived from an EMBL/GenBank/DDBJ whole genome shotgun (WGS) entry which is preliminary data.</text>
</comment>
<dbReference type="NCBIfam" id="TIGR03804">
    <property type="entry name" value="para_beta_helix"/>
    <property type="match status" value="1"/>
</dbReference>
<dbReference type="Proteomes" id="UP001589654">
    <property type="component" value="Unassembled WGS sequence"/>
</dbReference>